<dbReference type="InterPro" id="IPR037066">
    <property type="entry name" value="Plug_dom_sf"/>
</dbReference>
<proteinExistence type="inferred from homology"/>
<keyword evidence="2 8" id="KW-0813">Transport</keyword>
<gene>
    <name evidence="13" type="ORF">F3168_09405</name>
</gene>
<sequence length="1033" mass="110242">MTPSNSIPHIAMLRSILLGSCVLTLAASNAASAQETPLSPAAPVGAAQADAAPETDIVITGSRIRNATLTSPSPLQVVTAETIQNTGATNIQDVLSLIPAVGIPSQTRVANAGDTNPGLSTINLRNLGTDRTLVLIDGRRTVAGIPGTAQVDIGMIPPQFIERVDVLTGGASAVYGSDAIAGVVNFVYKKNFEGLQANAQAGISELGDDKRYNINATFGQNFADGRGNFMIFGGYNHEGNVPNTKRERTASQFASLGNLQRVGGNSDLNLTAAQNLFQRFASPSNVGPGGIFNFGGVGSRLILPDGSLDTFPAITRTTVNDPATIAKVERFGYNPAPVGQQASPSDQFTAAMRAHYDVTDNLNLFAETTFSTFKTVGRREASPMRTDSALGAFTGTNGFYPIQFAVRDPATGQSVILNNPLVPTSVFNAADNRANNDAINSKDVSFLLRTTGFGDGTRSTPTERDNFRGVLGGELKLGGDWTADAYYQYGFTKQTQGMTGLADLNRLAQSLQAIPDVFDFNNNGNRTEAICVDANARAQGCVPVNVYGLNADGTSKISPAAAAYLQTELSRQSKQVLQSAALNVGGTLFQLPAGPVQVVLGAEWRNESSSDDFDPLTNTARNGYVQLLDTSGSFNVKEAYGEVVVPILRDTPFFQNLTLRGAARVSDYSTVGTFSAWNIGGDWAPVEDIRFRAVYASAVRAPNIGELFAASAAGIITINDPCQGVTLTATSALAQNCRANPGVLANIQQNGSFTLTSSDTAGVGSITAANPDIRQETGKTLTLGMVLNPRSIDALRNFTFSVDYFDIRLEDAINRLQAATVLNKCYLNGLPEFCQFIERRQQPSGAFSAGSVEQVTRGLINSGGSFARGLDFTFSYNTSLFDGTGSIGGSWTHLLKQGQIQLAGDAYDNTMGEIGTPRDSGNLTIGWENRNFGFTFINEYVGKQMFDFENYQTGFRLADGSLPDQKLFTIASKIYSSLQVRYKGIEHFELYAGVNNLFDVDQPPLWVGTPNGSPNAVWDIIGRRYYAGVRAKF</sequence>
<dbReference type="InterPro" id="IPR036942">
    <property type="entry name" value="Beta-barrel_TonB_sf"/>
</dbReference>
<dbReference type="Proteomes" id="UP000481327">
    <property type="component" value="Unassembled WGS sequence"/>
</dbReference>
<evidence type="ECO:0000256" key="6">
    <source>
        <dbReference type="ARBA" id="ARBA00023136"/>
    </source>
</evidence>
<keyword evidence="10" id="KW-0732">Signal</keyword>
<evidence type="ECO:0000256" key="5">
    <source>
        <dbReference type="ARBA" id="ARBA00023077"/>
    </source>
</evidence>
<dbReference type="SUPFAM" id="SSF56935">
    <property type="entry name" value="Porins"/>
    <property type="match status" value="1"/>
</dbReference>
<protein>
    <submittedName>
        <fullName evidence="13">TonB-dependent receptor</fullName>
    </submittedName>
</protein>
<feature type="signal peptide" evidence="10">
    <location>
        <begin position="1"/>
        <end position="33"/>
    </location>
</feature>
<evidence type="ECO:0000256" key="4">
    <source>
        <dbReference type="ARBA" id="ARBA00022692"/>
    </source>
</evidence>
<evidence type="ECO:0000256" key="3">
    <source>
        <dbReference type="ARBA" id="ARBA00022452"/>
    </source>
</evidence>
<dbReference type="Gene3D" id="2.40.170.20">
    <property type="entry name" value="TonB-dependent receptor, beta-barrel domain"/>
    <property type="match status" value="1"/>
</dbReference>
<dbReference type="PANTHER" id="PTHR47234:SF2">
    <property type="entry name" value="TONB-DEPENDENT RECEPTOR"/>
    <property type="match status" value="1"/>
</dbReference>
<keyword evidence="3 8" id="KW-1134">Transmembrane beta strand</keyword>
<evidence type="ECO:0000256" key="8">
    <source>
        <dbReference type="PROSITE-ProRule" id="PRU01360"/>
    </source>
</evidence>
<dbReference type="Pfam" id="PF07715">
    <property type="entry name" value="Plug"/>
    <property type="match status" value="1"/>
</dbReference>
<keyword evidence="13" id="KW-0675">Receptor</keyword>
<feature type="chain" id="PRO_5028875531" evidence="10">
    <location>
        <begin position="34"/>
        <end position="1033"/>
    </location>
</feature>
<feature type="domain" description="TonB-dependent receptor-like beta-barrel" evidence="11">
    <location>
        <begin position="441"/>
        <end position="997"/>
    </location>
</feature>
<comment type="similarity">
    <text evidence="8 9">Belongs to the TonB-dependent receptor family.</text>
</comment>
<keyword evidence="4 8" id="KW-0812">Transmembrane</keyword>
<evidence type="ECO:0000256" key="7">
    <source>
        <dbReference type="ARBA" id="ARBA00023237"/>
    </source>
</evidence>
<accession>A0A7C9GQ95</accession>
<feature type="domain" description="TonB-dependent receptor plug" evidence="12">
    <location>
        <begin position="70"/>
        <end position="183"/>
    </location>
</feature>
<evidence type="ECO:0000313" key="14">
    <source>
        <dbReference type="Proteomes" id="UP000481327"/>
    </source>
</evidence>
<evidence type="ECO:0000256" key="9">
    <source>
        <dbReference type="RuleBase" id="RU003357"/>
    </source>
</evidence>
<evidence type="ECO:0000256" key="1">
    <source>
        <dbReference type="ARBA" id="ARBA00004571"/>
    </source>
</evidence>
<keyword evidence="6 8" id="KW-0472">Membrane</keyword>
<dbReference type="PROSITE" id="PS52016">
    <property type="entry name" value="TONB_DEPENDENT_REC_3"/>
    <property type="match status" value="1"/>
</dbReference>
<keyword evidence="5 9" id="KW-0798">TonB box</keyword>
<dbReference type="PANTHER" id="PTHR47234">
    <property type="match status" value="1"/>
</dbReference>
<dbReference type="EMBL" id="WIOL01000003">
    <property type="protein sequence ID" value="MQT17476.1"/>
    <property type="molecule type" value="Genomic_DNA"/>
</dbReference>
<dbReference type="AlphaFoldDB" id="A0A7C9GQ95"/>
<keyword evidence="7 8" id="KW-0998">Cell outer membrane</keyword>
<dbReference type="OrthoDB" id="7051241at2"/>
<name>A0A7C9GQ95_9SPHN</name>
<dbReference type="RefSeq" id="WP_152577937.1">
    <property type="nucleotide sequence ID" value="NZ_JAATJI010000002.1"/>
</dbReference>
<evidence type="ECO:0000259" key="12">
    <source>
        <dbReference type="Pfam" id="PF07715"/>
    </source>
</evidence>
<dbReference type="Gene3D" id="2.170.130.10">
    <property type="entry name" value="TonB-dependent receptor, plug domain"/>
    <property type="match status" value="1"/>
</dbReference>
<evidence type="ECO:0000313" key="13">
    <source>
        <dbReference type="EMBL" id="MQT17476.1"/>
    </source>
</evidence>
<keyword evidence="14" id="KW-1185">Reference proteome</keyword>
<reference evidence="13 14" key="1">
    <citation type="submission" date="2019-09" db="EMBL/GenBank/DDBJ databases">
        <title>Polymorphobacter sp. isolated from a lake in China.</title>
        <authorList>
            <person name="Liu Z."/>
        </authorList>
    </citation>
    <scope>NUCLEOTIDE SEQUENCE [LARGE SCALE GENOMIC DNA]</scope>
    <source>
        <strain evidence="13 14">D40P</strain>
    </source>
</reference>
<comment type="subcellular location">
    <subcellularLocation>
        <location evidence="1 8">Cell outer membrane</location>
        <topology evidence="1 8">Multi-pass membrane protein</topology>
    </subcellularLocation>
</comment>
<dbReference type="InterPro" id="IPR012910">
    <property type="entry name" value="Plug_dom"/>
</dbReference>
<dbReference type="InterPro" id="IPR000531">
    <property type="entry name" value="Beta-barrel_TonB"/>
</dbReference>
<evidence type="ECO:0000256" key="2">
    <source>
        <dbReference type="ARBA" id="ARBA00022448"/>
    </source>
</evidence>
<dbReference type="Pfam" id="PF00593">
    <property type="entry name" value="TonB_dep_Rec_b-barrel"/>
    <property type="match status" value="1"/>
</dbReference>
<dbReference type="GO" id="GO:0009279">
    <property type="term" value="C:cell outer membrane"/>
    <property type="evidence" value="ECO:0007669"/>
    <property type="project" value="UniProtKB-SubCell"/>
</dbReference>
<evidence type="ECO:0000256" key="10">
    <source>
        <dbReference type="SAM" id="SignalP"/>
    </source>
</evidence>
<organism evidence="13 14">
    <name type="scientific">Sandarakinorhabdus fusca</name>
    <dbReference type="NCBI Taxonomy" id="1439888"/>
    <lineage>
        <taxon>Bacteria</taxon>
        <taxon>Pseudomonadati</taxon>
        <taxon>Pseudomonadota</taxon>
        <taxon>Alphaproteobacteria</taxon>
        <taxon>Sphingomonadales</taxon>
        <taxon>Sphingosinicellaceae</taxon>
        <taxon>Sandarakinorhabdus</taxon>
    </lineage>
</organism>
<comment type="caution">
    <text evidence="13">The sequence shown here is derived from an EMBL/GenBank/DDBJ whole genome shotgun (WGS) entry which is preliminary data.</text>
</comment>
<evidence type="ECO:0000259" key="11">
    <source>
        <dbReference type="Pfam" id="PF00593"/>
    </source>
</evidence>
<dbReference type="InterPro" id="IPR039426">
    <property type="entry name" value="TonB-dep_rcpt-like"/>
</dbReference>